<dbReference type="Proteomes" id="UP000198767">
    <property type="component" value="Unassembled WGS sequence"/>
</dbReference>
<dbReference type="InterPro" id="IPR002048">
    <property type="entry name" value="EF_hand_dom"/>
</dbReference>
<evidence type="ECO:0000256" key="2">
    <source>
        <dbReference type="SAM" id="SignalP"/>
    </source>
</evidence>
<proteinExistence type="predicted"/>
<accession>A0A1G5R4V3</accession>
<feature type="compositionally biased region" description="Basic and acidic residues" evidence="1">
    <location>
        <begin position="76"/>
        <end position="97"/>
    </location>
</feature>
<reference evidence="4 5" key="1">
    <citation type="submission" date="2016-10" db="EMBL/GenBank/DDBJ databases">
        <authorList>
            <person name="de Groot N.N."/>
        </authorList>
    </citation>
    <scope>NUCLEOTIDE SEQUENCE [LARGE SCALE GENOMIC DNA]</scope>
    <source>
        <strain evidence="4 5">U95</strain>
    </source>
</reference>
<dbReference type="RefSeq" id="WP_090219794.1">
    <property type="nucleotide sequence ID" value="NZ_FMWG01000008.1"/>
</dbReference>
<keyword evidence="2" id="KW-0732">Signal</keyword>
<dbReference type="OrthoDB" id="5470953at2"/>
<keyword evidence="5" id="KW-1185">Reference proteome</keyword>
<evidence type="ECO:0000313" key="4">
    <source>
        <dbReference type="EMBL" id="SCZ68986.1"/>
    </source>
</evidence>
<dbReference type="SMART" id="SM00054">
    <property type="entry name" value="EFh"/>
    <property type="match status" value="3"/>
</dbReference>
<dbReference type="EMBL" id="FMWG01000008">
    <property type="protein sequence ID" value="SCZ68986.1"/>
    <property type="molecule type" value="Genomic_DNA"/>
</dbReference>
<dbReference type="STRING" id="1156985.SAMN04488118_108163"/>
<dbReference type="AlphaFoldDB" id="A0A1G5R4V3"/>
<gene>
    <name evidence="4" type="ORF">SAMN04488118_108163</name>
</gene>
<dbReference type="PROSITE" id="PS50222">
    <property type="entry name" value="EF_HAND_2"/>
    <property type="match status" value="1"/>
</dbReference>
<dbReference type="Gene3D" id="1.10.238.10">
    <property type="entry name" value="EF-hand"/>
    <property type="match status" value="2"/>
</dbReference>
<organism evidence="4 5">
    <name type="scientific">Epibacterium ulvae</name>
    <dbReference type="NCBI Taxonomy" id="1156985"/>
    <lineage>
        <taxon>Bacteria</taxon>
        <taxon>Pseudomonadati</taxon>
        <taxon>Pseudomonadota</taxon>
        <taxon>Alphaproteobacteria</taxon>
        <taxon>Rhodobacterales</taxon>
        <taxon>Roseobacteraceae</taxon>
        <taxon>Epibacterium</taxon>
    </lineage>
</organism>
<dbReference type="GO" id="GO:0005509">
    <property type="term" value="F:calcium ion binding"/>
    <property type="evidence" value="ECO:0007669"/>
    <property type="project" value="InterPro"/>
</dbReference>
<evidence type="ECO:0000256" key="1">
    <source>
        <dbReference type="SAM" id="MobiDB-lite"/>
    </source>
</evidence>
<dbReference type="PROSITE" id="PS00018">
    <property type="entry name" value="EF_HAND_1"/>
    <property type="match status" value="1"/>
</dbReference>
<feature type="region of interest" description="Disordered" evidence="1">
    <location>
        <begin position="62"/>
        <end position="157"/>
    </location>
</feature>
<evidence type="ECO:0000313" key="5">
    <source>
        <dbReference type="Proteomes" id="UP000198767"/>
    </source>
</evidence>
<feature type="signal peptide" evidence="2">
    <location>
        <begin position="1"/>
        <end position="24"/>
    </location>
</feature>
<protein>
    <submittedName>
        <fullName evidence="4">EF hand</fullName>
    </submittedName>
</protein>
<evidence type="ECO:0000259" key="3">
    <source>
        <dbReference type="PROSITE" id="PS50222"/>
    </source>
</evidence>
<dbReference type="SUPFAM" id="SSF47473">
    <property type="entry name" value="EF-hand"/>
    <property type="match status" value="1"/>
</dbReference>
<dbReference type="InterPro" id="IPR011992">
    <property type="entry name" value="EF-hand-dom_pair"/>
</dbReference>
<name>A0A1G5R4V3_9RHOB</name>
<feature type="chain" id="PRO_5011666167" evidence="2">
    <location>
        <begin position="25"/>
        <end position="157"/>
    </location>
</feature>
<dbReference type="InterPro" id="IPR018247">
    <property type="entry name" value="EF_Hand_1_Ca_BS"/>
</dbReference>
<feature type="domain" description="EF-hand" evidence="3">
    <location>
        <begin position="116"/>
        <end position="144"/>
    </location>
</feature>
<dbReference type="Pfam" id="PF13202">
    <property type="entry name" value="EF-hand_5"/>
    <property type="match status" value="2"/>
</dbReference>
<feature type="compositionally biased region" description="Basic and acidic residues" evidence="1">
    <location>
        <begin position="113"/>
        <end position="125"/>
    </location>
</feature>
<sequence length="157" mass="16800">MNKVKLMAVLVTAASIVATGAVIAKPGGAGHQRLGFEQIDTDGNGELSRAELDAVKAARFSATDSNGDGQLSLEEISAKGSERAAKRAEKMMKRLDSNEDGQLSQDELSATGREGRMFARLDADKSGAISKQEFEEARKHRHHKKHPKGDAAQTGQN</sequence>
<dbReference type="Pfam" id="PF13499">
    <property type="entry name" value="EF-hand_7"/>
    <property type="match status" value="1"/>
</dbReference>